<evidence type="ECO:0000313" key="1">
    <source>
        <dbReference type="EMBL" id="GBL87193.1"/>
    </source>
</evidence>
<gene>
    <name evidence="1" type="ORF">AVEN_270481_1</name>
</gene>
<proteinExistence type="predicted"/>
<evidence type="ECO:0000313" key="2">
    <source>
        <dbReference type="Proteomes" id="UP000499080"/>
    </source>
</evidence>
<protein>
    <submittedName>
        <fullName evidence="1">Uncharacterized protein</fullName>
    </submittedName>
</protein>
<dbReference type="Proteomes" id="UP000499080">
    <property type="component" value="Unassembled WGS sequence"/>
</dbReference>
<dbReference type="EMBL" id="BGPR01000052">
    <property type="protein sequence ID" value="GBL87193.1"/>
    <property type="molecule type" value="Genomic_DNA"/>
</dbReference>
<sequence length="127" mass="14839">MKGLPLISSTSRSEEKRDGRIYFTYPLVNKPPYTTILRFLEPSGVRGLKCNAPHTWWIFSEIGFRTWNLPDPKPRPYHSGFGSQRSRGIRNISTNTQPSNNTLYLIHIFEVCTVGLYYNYFIPYFQL</sequence>
<name>A0A4Y2B577_ARAVE</name>
<keyword evidence="2" id="KW-1185">Reference proteome</keyword>
<accession>A0A4Y2B577</accession>
<reference evidence="1 2" key="1">
    <citation type="journal article" date="2019" name="Sci. Rep.">
        <title>Orb-weaving spider Araneus ventricosus genome elucidates the spidroin gene catalogue.</title>
        <authorList>
            <person name="Kono N."/>
            <person name="Nakamura H."/>
            <person name="Ohtoshi R."/>
            <person name="Moran D.A.P."/>
            <person name="Shinohara A."/>
            <person name="Yoshida Y."/>
            <person name="Fujiwara M."/>
            <person name="Mori M."/>
            <person name="Tomita M."/>
            <person name="Arakawa K."/>
        </authorList>
    </citation>
    <scope>NUCLEOTIDE SEQUENCE [LARGE SCALE GENOMIC DNA]</scope>
</reference>
<dbReference type="AlphaFoldDB" id="A0A4Y2B577"/>
<organism evidence="1 2">
    <name type="scientific">Araneus ventricosus</name>
    <name type="common">Orbweaver spider</name>
    <name type="synonym">Epeira ventricosa</name>
    <dbReference type="NCBI Taxonomy" id="182803"/>
    <lineage>
        <taxon>Eukaryota</taxon>
        <taxon>Metazoa</taxon>
        <taxon>Ecdysozoa</taxon>
        <taxon>Arthropoda</taxon>
        <taxon>Chelicerata</taxon>
        <taxon>Arachnida</taxon>
        <taxon>Araneae</taxon>
        <taxon>Araneomorphae</taxon>
        <taxon>Entelegynae</taxon>
        <taxon>Araneoidea</taxon>
        <taxon>Araneidae</taxon>
        <taxon>Araneus</taxon>
    </lineage>
</organism>
<comment type="caution">
    <text evidence="1">The sequence shown here is derived from an EMBL/GenBank/DDBJ whole genome shotgun (WGS) entry which is preliminary data.</text>
</comment>